<dbReference type="NCBIfam" id="TIGR02937">
    <property type="entry name" value="sigma70-ECF"/>
    <property type="match status" value="1"/>
</dbReference>
<comment type="caution">
    <text evidence="6">The sequence shown here is derived from an EMBL/GenBank/DDBJ whole genome shotgun (WGS) entry which is preliminary data.</text>
</comment>
<dbReference type="InterPro" id="IPR013325">
    <property type="entry name" value="RNA_pol_sigma_r2"/>
</dbReference>
<dbReference type="Gene3D" id="1.10.10.10">
    <property type="entry name" value="Winged helix-like DNA-binding domain superfamily/Winged helix DNA-binding domain"/>
    <property type="match status" value="1"/>
</dbReference>
<dbReference type="InterPro" id="IPR039425">
    <property type="entry name" value="RNA_pol_sigma-70-like"/>
</dbReference>
<keyword evidence="2" id="KW-0805">Transcription regulation</keyword>
<dbReference type="CDD" id="cd06171">
    <property type="entry name" value="Sigma70_r4"/>
    <property type="match status" value="1"/>
</dbReference>
<dbReference type="PANTHER" id="PTHR43133">
    <property type="entry name" value="RNA POLYMERASE ECF-TYPE SIGMA FACTO"/>
    <property type="match status" value="1"/>
</dbReference>
<dbReference type="InterPro" id="IPR036388">
    <property type="entry name" value="WH-like_DNA-bd_sf"/>
</dbReference>
<dbReference type="InterPro" id="IPR013249">
    <property type="entry name" value="RNA_pol_sigma70_r4_t2"/>
</dbReference>
<dbReference type="Gene3D" id="1.10.1740.10">
    <property type="match status" value="1"/>
</dbReference>
<name>A0ABT3IS41_9BACT</name>
<sequence length="200" mass="23352">MDKTTPVYSFEEDRLLLEQITSGNYAAFTALYNKYIKGLHQYGLKFTADTTLVEDSLHDLFVWIWARRQELSIQTSLKSYLIKALRTSLLRRLKEAQRTISRDTGAEDHYDFRLTLSPETEIMDKENEWVLRDKVARLLAQLTNRQKEVIYLRYYEGLSFEEIAGNMNLTMKGCYKLMGRAIATLRELGTPVCILIYCLL</sequence>
<dbReference type="SUPFAM" id="SSF88946">
    <property type="entry name" value="Sigma2 domain of RNA polymerase sigma factors"/>
    <property type="match status" value="1"/>
</dbReference>
<keyword evidence="4" id="KW-0804">Transcription</keyword>
<comment type="similarity">
    <text evidence="1">Belongs to the sigma-70 factor family. ECF subfamily.</text>
</comment>
<evidence type="ECO:0000313" key="6">
    <source>
        <dbReference type="EMBL" id="MCW3486784.1"/>
    </source>
</evidence>
<dbReference type="InterPro" id="IPR014284">
    <property type="entry name" value="RNA_pol_sigma-70_dom"/>
</dbReference>
<feature type="domain" description="RNA polymerase sigma factor 70 region 4 type 2" evidence="5">
    <location>
        <begin position="133"/>
        <end position="185"/>
    </location>
</feature>
<protein>
    <submittedName>
        <fullName evidence="6">Sigma-70 family RNA polymerase sigma factor</fullName>
    </submittedName>
</protein>
<evidence type="ECO:0000256" key="3">
    <source>
        <dbReference type="ARBA" id="ARBA00023082"/>
    </source>
</evidence>
<reference evidence="6 7" key="1">
    <citation type="submission" date="2022-10" db="EMBL/GenBank/DDBJ databases">
        <title>Chitinophaga nivalis PC15 sp. nov., isolated from Pyeongchang county, South Korea.</title>
        <authorList>
            <person name="Trinh H.N."/>
        </authorList>
    </citation>
    <scope>NUCLEOTIDE SEQUENCE [LARGE SCALE GENOMIC DNA]</scope>
    <source>
        <strain evidence="6 7">PC14</strain>
    </source>
</reference>
<gene>
    <name evidence="6" type="ORF">OL497_22995</name>
</gene>
<proteinExistence type="inferred from homology"/>
<evidence type="ECO:0000256" key="2">
    <source>
        <dbReference type="ARBA" id="ARBA00023015"/>
    </source>
</evidence>
<dbReference type="Proteomes" id="UP001207742">
    <property type="component" value="Unassembled WGS sequence"/>
</dbReference>
<accession>A0ABT3IS41</accession>
<dbReference type="SUPFAM" id="SSF88659">
    <property type="entry name" value="Sigma3 and sigma4 domains of RNA polymerase sigma factors"/>
    <property type="match status" value="1"/>
</dbReference>
<evidence type="ECO:0000313" key="7">
    <source>
        <dbReference type="Proteomes" id="UP001207742"/>
    </source>
</evidence>
<evidence type="ECO:0000256" key="1">
    <source>
        <dbReference type="ARBA" id="ARBA00010641"/>
    </source>
</evidence>
<dbReference type="PANTHER" id="PTHR43133:SF46">
    <property type="entry name" value="RNA POLYMERASE SIGMA-70 FACTOR ECF SUBFAMILY"/>
    <property type="match status" value="1"/>
</dbReference>
<keyword evidence="7" id="KW-1185">Reference proteome</keyword>
<dbReference type="RefSeq" id="WP_264733599.1">
    <property type="nucleotide sequence ID" value="NZ_JAPDNR010000001.1"/>
</dbReference>
<organism evidence="6 7">
    <name type="scientific">Chitinophaga nivalis</name>
    <dbReference type="NCBI Taxonomy" id="2991709"/>
    <lineage>
        <taxon>Bacteria</taxon>
        <taxon>Pseudomonadati</taxon>
        <taxon>Bacteroidota</taxon>
        <taxon>Chitinophagia</taxon>
        <taxon>Chitinophagales</taxon>
        <taxon>Chitinophagaceae</taxon>
        <taxon>Chitinophaga</taxon>
    </lineage>
</organism>
<evidence type="ECO:0000256" key="4">
    <source>
        <dbReference type="ARBA" id="ARBA00023163"/>
    </source>
</evidence>
<dbReference type="InterPro" id="IPR013324">
    <property type="entry name" value="RNA_pol_sigma_r3/r4-like"/>
</dbReference>
<dbReference type="Pfam" id="PF08281">
    <property type="entry name" value="Sigma70_r4_2"/>
    <property type="match status" value="1"/>
</dbReference>
<dbReference type="EMBL" id="JAPDNS010000002">
    <property type="protein sequence ID" value="MCW3486784.1"/>
    <property type="molecule type" value="Genomic_DNA"/>
</dbReference>
<keyword evidence="3" id="KW-0731">Sigma factor</keyword>
<evidence type="ECO:0000259" key="5">
    <source>
        <dbReference type="Pfam" id="PF08281"/>
    </source>
</evidence>